<accession>A0A9P7V864</accession>
<evidence type="ECO:0000259" key="3">
    <source>
        <dbReference type="Pfam" id="PF05057"/>
    </source>
</evidence>
<dbReference type="PANTHER" id="PTHR12482">
    <property type="entry name" value="LIPASE ROG1-RELATED-RELATED"/>
    <property type="match status" value="1"/>
</dbReference>
<dbReference type="SUPFAM" id="SSF53474">
    <property type="entry name" value="alpha/beta-Hydrolases"/>
    <property type="match status" value="1"/>
</dbReference>
<dbReference type="PIRSF" id="PIRSF005412">
    <property type="entry name" value="UCP005412_abhydr"/>
    <property type="match status" value="1"/>
</dbReference>
<dbReference type="InterPro" id="IPR016445">
    <property type="entry name" value="Rog1_fam"/>
</dbReference>
<dbReference type="Proteomes" id="UP000790833">
    <property type="component" value="Unassembled WGS sequence"/>
</dbReference>
<dbReference type="PANTHER" id="PTHR12482:SF62">
    <property type="entry name" value="LIPASE ROG1-RELATED"/>
    <property type="match status" value="1"/>
</dbReference>
<dbReference type="GeneID" id="66114294"/>
<keyword evidence="5" id="KW-1185">Reference proteome</keyword>
<reference evidence="4" key="1">
    <citation type="submission" date="2021-03" db="EMBL/GenBank/DDBJ databases">
        <authorList>
            <person name="Palmer J.M."/>
        </authorList>
    </citation>
    <scope>NUCLEOTIDE SEQUENCE</scope>
    <source>
        <strain evidence="4">ARV_011</strain>
    </source>
</reference>
<feature type="domain" description="DUF676" evidence="3">
    <location>
        <begin position="192"/>
        <end position="388"/>
    </location>
</feature>
<evidence type="ECO:0000256" key="1">
    <source>
        <dbReference type="ARBA" id="ARBA00007920"/>
    </source>
</evidence>
<organism evidence="4 5">
    <name type="scientific">Scheffersomyces spartinae</name>
    <dbReference type="NCBI Taxonomy" id="45513"/>
    <lineage>
        <taxon>Eukaryota</taxon>
        <taxon>Fungi</taxon>
        <taxon>Dikarya</taxon>
        <taxon>Ascomycota</taxon>
        <taxon>Saccharomycotina</taxon>
        <taxon>Pichiomycetes</taxon>
        <taxon>Debaryomycetaceae</taxon>
        <taxon>Scheffersomyces</taxon>
    </lineage>
</organism>
<evidence type="ECO:0000313" key="5">
    <source>
        <dbReference type="Proteomes" id="UP000790833"/>
    </source>
</evidence>
<comment type="similarity">
    <text evidence="1">Belongs to the putative lipase ROG1 family.</text>
</comment>
<dbReference type="GO" id="GO:0047372">
    <property type="term" value="F:monoacylglycerol lipase activity"/>
    <property type="evidence" value="ECO:0007669"/>
    <property type="project" value="TreeGrafter"/>
</dbReference>
<dbReference type="InterPro" id="IPR007751">
    <property type="entry name" value="DUF676_lipase-like"/>
</dbReference>
<dbReference type="RefSeq" id="XP_043048714.1">
    <property type="nucleotide sequence ID" value="XM_043191742.1"/>
</dbReference>
<dbReference type="GO" id="GO:0016042">
    <property type="term" value="P:lipid catabolic process"/>
    <property type="evidence" value="ECO:0007669"/>
    <property type="project" value="UniProtKB-KW"/>
</dbReference>
<evidence type="ECO:0000313" key="4">
    <source>
        <dbReference type="EMBL" id="KAG7193166.1"/>
    </source>
</evidence>
<dbReference type="OrthoDB" id="5368485at2759"/>
<protein>
    <recommendedName>
        <fullName evidence="3">DUF676 domain-containing protein</fullName>
    </recommendedName>
</protein>
<gene>
    <name evidence="4" type="ORF">KQ657_000920</name>
</gene>
<dbReference type="Gene3D" id="3.40.50.1820">
    <property type="entry name" value="alpha/beta hydrolase"/>
    <property type="match status" value="1"/>
</dbReference>
<keyword evidence="2" id="KW-0443">Lipid metabolism</keyword>
<dbReference type="Pfam" id="PF05057">
    <property type="entry name" value="DUF676"/>
    <property type="match status" value="1"/>
</dbReference>
<keyword evidence="2" id="KW-0442">Lipid degradation</keyword>
<dbReference type="AlphaFoldDB" id="A0A9P7V864"/>
<dbReference type="InterPro" id="IPR044294">
    <property type="entry name" value="Lipase-like"/>
</dbReference>
<comment type="caution">
    <text evidence="4">The sequence shown here is derived from an EMBL/GenBank/DDBJ whole genome shotgun (WGS) entry which is preliminary data.</text>
</comment>
<sequence length="740" mass="83315">MSSDDRLLYRETRAVKIGEVERFKIRYTPEQVDDNDGNIARMPPDLWVKVRNCESLAFRAAFIAGPHVLYVDCTLDDYDQNQKCFVTADQPVFVPQLQPGQSFYAQLCCHTLKPEYSWKVDIVSQIIFNTSLSVNFEIMIGTSKEILHDASSTDKDIPHKYDEGLFCSTTLLTVFNQSTLDLWNLPQPDPQRPIHLVILTHGLHSNVSADMLYLKELIDKACGDDNVVVKGYFGNAGKTERGVKYLGCRVAEYIVELVTKHETFNNRRVNKISFIGHSLGGLIQTFAISYLQYNFPWFFQQIQPINFITVATPLLGVYSDNPLYVKIALLAGIVGKTGQDLSLKDLEQGGKPLLYLLPTGPTHIVLEKFKRRTVYANVVNDGVVPLRTASLMFLDCQELLQLIEKSEEEKKEVEAEQQPIRSKAASFLPLTLLISFFLPHIFSTTNNGNGNGQTPELLVLPDVNDVDDDVRAFQATDIASLSGRIKKLSMLETASSLILPPLPESSFILDPKNRDGIIVHDKIYGEGDLPTKSRELLDDLQNSSTEKRYELLEEEIARQYHTNMKWRKVLIRLKPDAHNNAVVRRRFANAYGWPVVDHLVKAHFVDIDMEDNASQINPDPIDYNLDLTPVLSRDLNLEKNKAIEKECLPSSSSKEDEISEKAVITQGTPDEHQWINNKGNAESLFAVGPTGLLADVGDMVDNFSQWYNSVGLRLLIKSPATVTEDKLEIPEGRSVIGDFI</sequence>
<name>A0A9P7V864_9ASCO</name>
<evidence type="ECO:0000256" key="2">
    <source>
        <dbReference type="ARBA" id="ARBA00022963"/>
    </source>
</evidence>
<proteinExistence type="inferred from homology"/>
<dbReference type="InterPro" id="IPR029058">
    <property type="entry name" value="AB_hydrolase_fold"/>
</dbReference>
<dbReference type="EMBL" id="JAHMUF010000013">
    <property type="protein sequence ID" value="KAG7193166.1"/>
    <property type="molecule type" value="Genomic_DNA"/>
</dbReference>